<dbReference type="SUPFAM" id="SSF52374">
    <property type="entry name" value="Nucleotidylyl transferase"/>
    <property type="match status" value="1"/>
</dbReference>
<organism evidence="8 9">
    <name type="scientific">Lactobacillus iners LactinV 01V1-a</name>
    <dbReference type="NCBI Taxonomy" id="879297"/>
    <lineage>
        <taxon>Bacteria</taxon>
        <taxon>Bacillati</taxon>
        <taxon>Bacillota</taxon>
        <taxon>Bacilli</taxon>
        <taxon>Lactobacillales</taxon>
        <taxon>Lactobacillaceae</taxon>
        <taxon>Lactobacillus</taxon>
    </lineage>
</organism>
<dbReference type="Pfam" id="PF01467">
    <property type="entry name" value="CTP_transf_like"/>
    <property type="match status" value="1"/>
</dbReference>
<evidence type="ECO:0000259" key="7">
    <source>
        <dbReference type="Pfam" id="PF01467"/>
    </source>
</evidence>
<dbReference type="GO" id="GO:0004595">
    <property type="term" value="F:pantetheine-phosphate adenylyltransferase activity"/>
    <property type="evidence" value="ECO:0007669"/>
    <property type="project" value="UniProtKB-EC"/>
</dbReference>
<keyword evidence="5" id="KW-0173">Coenzyme A biosynthesis</keyword>
<protein>
    <recommendedName>
        <fullName evidence="2">Phosphopantetheine adenylyltransferase</fullName>
        <ecNumber evidence="1">2.7.7.3</ecNumber>
    </recommendedName>
</protein>
<dbReference type="Gene3D" id="3.40.50.620">
    <property type="entry name" value="HUPs"/>
    <property type="match status" value="1"/>
</dbReference>
<dbReference type="InterPro" id="IPR001980">
    <property type="entry name" value="PPAT"/>
</dbReference>
<dbReference type="InterPro" id="IPR014729">
    <property type="entry name" value="Rossmann-like_a/b/a_fold"/>
</dbReference>
<evidence type="ECO:0000256" key="3">
    <source>
        <dbReference type="ARBA" id="ARBA00022490"/>
    </source>
</evidence>
<dbReference type="GO" id="GO:0015937">
    <property type="term" value="P:coenzyme A biosynthetic process"/>
    <property type="evidence" value="ECO:0007669"/>
    <property type="project" value="UniProtKB-KW"/>
</dbReference>
<dbReference type="EC" id="2.7.7.3" evidence="1"/>
<feature type="domain" description="Cytidyltransferase-like" evidence="7">
    <location>
        <begin position="5"/>
        <end position="32"/>
    </location>
</feature>
<comment type="catalytic activity">
    <reaction evidence="6">
        <text>(R)-4'-phosphopantetheine + ATP + H(+) = 3'-dephospho-CoA + diphosphate</text>
        <dbReference type="Rhea" id="RHEA:19801"/>
        <dbReference type="ChEBI" id="CHEBI:15378"/>
        <dbReference type="ChEBI" id="CHEBI:30616"/>
        <dbReference type="ChEBI" id="CHEBI:33019"/>
        <dbReference type="ChEBI" id="CHEBI:57328"/>
        <dbReference type="ChEBI" id="CHEBI:61723"/>
        <dbReference type="EC" id="2.7.7.3"/>
    </reaction>
</comment>
<dbReference type="PRINTS" id="PR01020">
    <property type="entry name" value="LPSBIOSNTHSS"/>
</dbReference>
<dbReference type="EMBL" id="AEHQ01000041">
    <property type="protein sequence ID" value="EFO70868.1"/>
    <property type="molecule type" value="Genomic_DNA"/>
</dbReference>
<evidence type="ECO:0000313" key="8">
    <source>
        <dbReference type="EMBL" id="EFO70868.1"/>
    </source>
</evidence>
<comment type="caution">
    <text evidence="8">The sequence shown here is derived from an EMBL/GenBank/DDBJ whole genome shotgun (WGS) entry which is preliminary data.</text>
</comment>
<dbReference type="NCBIfam" id="TIGR00125">
    <property type="entry name" value="cyt_tran_rel"/>
    <property type="match status" value="1"/>
</dbReference>
<dbReference type="InterPro" id="IPR004821">
    <property type="entry name" value="Cyt_trans-like"/>
</dbReference>
<dbReference type="AlphaFoldDB" id="E1NSP2"/>
<accession>E1NSP2</accession>
<evidence type="ECO:0000256" key="5">
    <source>
        <dbReference type="ARBA" id="ARBA00022993"/>
    </source>
</evidence>
<keyword evidence="4" id="KW-0460">Magnesium</keyword>
<sequence length="39" mass="4524">MRKAIFPGSFDPLTNGHVETVNIATTIFDKVFFCYYDQH</sequence>
<keyword evidence="3" id="KW-0963">Cytoplasm</keyword>
<evidence type="ECO:0000313" key="9">
    <source>
        <dbReference type="Proteomes" id="UP000003648"/>
    </source>
</evidence>
<proteinExistence type="predicted"/>
<evidence type="ECO:0000256" key="2">
    <source>
        <dbReference type="ARBA" id="ARBA00013868"/>
    </source>
</evidence>
<reference evidence="8 9" key="1">
    <citation type="submission" date="2010-09" db="EMBL/GenBank/DDBJ databases">
        <authorList>
            <person name="Durkin A.S."/>
            <person name="Madupu R."/>
            <person name="Torralba M."/>
            <person name="Gillis M."/>
            <person name="Methe B."/>
            <person name="Sutton G."/>
            <person name="Nelson K.E."/>
        </authorList>
    </citation>
    <scope>NUCLEOTIDE SEQUENCE [LARGE SCALE GENOMIC DNA]</scope>
    <source>
        <strain evidence="8 9">LactinV 01V1-a</strain>
    </source>
</reference>
<name>E1NSP2_9LACO</name>
<evidence type="ECO:0000256" key="1">
    <source>
        <dbReference type="ARBA" id="ARBA00012392"/>
    </source>
</evidence>
<dbReference type="Proteomes" id="UP000003648">
    <property type="component" value="Unassembled WGS sequence"/>
</dbReference>
<evidence type="ECO:0000256" key="4">
    <source>
        <dbReference type="ARBA" id="ARBA00022842"/>
    </source>
</evidence>
<gene>
    <name evidence="8" type="ORF">HMPREF9211_1467</name>
</gene>
<evidence type="ECO:0000256" key="6">
    <source>
        <dbReference type="ARBA" id="ARBA00029346"/>
    </source>
</evidence>